<dbReference type="PANTHER" id="PTHR12413">
    <property type="entry name" value="DOLICHYL GLYCOSYLTRANSFERASE"/>
    <property type="match status" value="1"/>
</dbReference>
<sequence>MLLNDALVAATALKLLLIPTYRSTDFEVHRNWLAITHSLPIQDWYFDTTSEWTLDYPPFFAYFEWALSQVARFVDPAMLRVDNLGYASSRTIVFQRLTVIFSELVLFLALKRYKSNKIGGSHLVALSIFLSPGFLIIDHIHFQYNGFMYGILLYSLYYAAEQPILSGSLFATLLCFKHIYLYLAPAYFVYLLRKVVLTSDMRGIHFQSTVRLGFAVLAPFILAFGPFVLMGQTQQVLSRLFPFSRGLCHAYWAPNFWALYSFVDRVAIQFAPMLGLRLSKDALASGTRGLVGNTDFAWLPDVTPRATFVLTATIQLVAGIKLFRRPLYEVFIGHVTMCAYASFFFGWHVHEKAVLLIILPATLLALKDTRFLFAFTPLMQAGYMSLLPLIFTGQETPLVLAYTTAYLLFFMRAFDEKAPPPQKERFFLMDRIGRLYTAAFVPIVIFNYILHPLLLSERKSITFLPLMLMSVYCAWGILWSFLGFSVLYFTQL</sequence>
<comment type="caution">
    <text evidence="12">The sequence shown here is derived from an EMBL/GenBank/DDBJ whole genome shotgun (WGS) entry which is preliminary data.</text>
</comment>
<keyword evidence="9 11" id="KW-0472">Membrane</keyword>
<proteinExistence type="inferred from homology"/>
<comment type="similarity">
    <text evidence="3 11">Belongs to the ALG6/ALG8 glucosyltransferase family.</text>
</comment>
<organism evidence="12 13">
    <name type="scientific">Protomyces lactucae-debilis</name>
    <dbReference type="NCBI Taxonomy" id="2754530"/>
    <lineage>
        <taxon>Eukaryota</taxon>
        <taxon>Fungi</taxon>
        <taxon>Dikarya</taxon>
        <taxon>Ascomycota</taxon>
        <taxon>Taphrinomycotina</taxon>
        <taxon>Taphrinomycetes</taxon>
        <taxon>Taphrinales</taxon>
        <taxon>Protomycetaceae</taxon>
        <taxon>Protomyces</taxon>
    </lineage>
</organism>
<comment type="pathway">
    <text evidence="2 11">Protein modification; protein glycosylation.</text>
</comment>
<dbReference type="OrthoDB" id="1689333at2759"/>
<dbReference type="EC" id="2.4.1.-" evidence="11"/>
<dbReference type="GO" id="GO:0042283">
    <property type="term" value="F:dolichyl pyrophosphate Glc1Man9GlcNAc2 alpha-1,3-glucosyltransferase activity"/>
    <property type="evidence" value="ECO:0007669"/>
    <property type="project" value="UniProtKB-EC"/>
</dbReference>
<dbReference type="STRING" id="56484.A0A1Y2FQJ4"/>
<dbReference type="GO" id="GO:0005789">
    <property type="term" value="C:endoplasmic reticulum membrane"/>
    <property type="evidence" value="ECO:0007669"/>
    <property type="project" value="UniProtKB-SubCell"/>
</dbReference>
<evidence type="ECO:0000256" key="1">
    <source>
        <dbReference type="ARBA" id="ARBA00004477"/>
    </source>
</evidence>
<evidence type="ECO:0000256" key="4">
    <source>
        <dbReference type="ARBA" id="ARBA00022676"/>
    </source>
</evidence>
<dbReference type="PANTHER" id="PTHR12413:SF2">
    <property type="entry name" value="DOLICHYL PYROPHOSPHATE GLC1MAN9GLCNAC2 ALPHA-1,3-GLUCOSYLTRANSFERASE-RELATED"/>
    <property type="match status" value="1"/>
</dbReference>
<dbReference type="UniPathway" id="UPA00378"/>
<evidence type="ECO:0000256" key="11">
    <source>
        <dbReference type="RuleBase" id="RU363110"/>
    </source>
</evidence>
<feature type="transmembrane region" description="Helical" evidence="11">
    <location>
        <begin position="466"/>
        <end position="489"/>
    </location>
</feature>
<evidence type="ECO:0000313" key="12">
    <source>
        <dbReference type="EMBL" id="ORY86250.1"/>
    </source>
</evidence>
<feature type="transmembrane region" description="Helical" evidence="11">
    <location>
        <begin position="397"/>
        <end position="414"/>
    </location>
</feature>
<dbReference type="RefSeq" id="XP_040727432.1">
    <property type="nucleotide sequence ID" value="XM_040867521.1"/>
</dbReference>
<feature type="transmembrane region" description="Helical" evidence="11">
    <location>
        <begin position="331"/>
        <end position="350"/>
    </location>
</feature>
<evidence type="ECO:0000256" key="10">
    <source>
        <dbReference type="ARBA" id="ARBA00047346"/>
    </source>
</evidence>
<keyword evidence="13" id="KW-1185">Reference proteome</keyword>
<dbReference type="GeneID" id="63784120"/>
<keyword evidence="4 11" id="KW-0328">Glycosyltransferase</keyword>
<keyword evidence="6 11" id="KW-0812">Transmembrane</keyword>
<evidence type="ECO:0000256" key="6">
    <source>
        <dbReference type="ARBA" id="ARBA00022692"/>
    </source>
</evidence>
<dbReference type="GO" id="GO:0006487">
    <property type="term" value="P:protein N-linked glycosylation"/>
    <property type="evidence" value="ECO:0007669"/>
    <property type="project" value="TreeGrafter"/>
</dbReference>
<reference evidence="12 13" key="1">
    <citation type="submission" date="2016-07" db="EMBL/GenBank/DDBJ databases">
        <title>Pervasive Adenine N6-methylation of Active Genes in Fungi.</title>
        <authorList>
            <consortium name="DOE Joint Genome Institute"/>
            <person name="Mondo S.J."/>
            <person name="Dannebaum R.O."/>
            <person name="Kuo R.C."/>
            <person name="Labutti K."/>
            <person name="Haridas S."/>
            <person name="Kuo A."/>
            <person name="Salamov A."/>
            <person name="Ahrendt S.R."/>
            <person name="Lipzen A."/>
            <person name="Sullivan W."/>
            <person name="Andreopoulos W.B."/>
            <person name="Clum A."/>
            <person name="Lindquist E."/>
            <person name="Daum C."/>
            <person name="Ramamoorthy G.K."/>
            <person name="Gryganskyi A."/>
            <person name="Culley D."/>
            <person name="Magnuson J.K."/>
            <person name="James T.Y."/>
            <person name="O'Malley M.A."/>
            <person name="Stajich J.E."/>
            <person name="Spatafora J.W."/>
            <person name="Visel A."/>
            <person name="Grigoriev I.V."/>
        </authorList>
    </citation>
    <scope>NUCLEOTIDE SEQUENCE [LARGE SCALE GENOMIC DNA]</scope>
    <source>
        <strain evidence="12 13">12-1054</strain>
    </source>
</reference>
<evidence type="ECO:0000313" key="13">
    <source>
        <dbReference type="Proteomes" id="UP000193685"/>
    </source>
</evidence>
<feature type="transmembrane region" description="Helical" evidence="11">
    <location>
        <begin position="435"/>
        <end position="454"/>
    </location>
</feature>
<dbReference type="OMA" id="YHSTDFD"/>
<comment type="catalytic activity">
    <reaction evidence="10">
        <text>an alpha-D-Glc-(1-&gt;3)-alpha-D-Man-(1-&gt;2)-alpha-D-Man-(1-&gt;2)-alpha-D-Man-(1-&gt;3)-[alpha-D-Man-(1-&gt;2)-alpha-D-Man-(1-&gt;3)-[alpha-D-Man-(1-&gt;2)-alpha-D-Man-(1-&gt;6)]-alpha-D-Man-(1-&gt;6)]-beta-D-Man-(1-&gt;4)-beta-D-GlcNAc-(1-&gt;4)-alpha-D-GlcNAc-diphospho-di-trans,poly-cis-dolichol + a di-trans,poly-cis-dolichyl beta-D-glucosyl phosphate = an alpha-D-Glc-(1-&gt;3)-alpha-D-Glc-(1-&gt;3)-alpha-D-Man-(1-&gt;2)-alpha-D-Man-(1-&gt;2)-alpha-D-Man-(1-&gt;3)-[alpha-D-Man-(1-&gt;2)-alpha-D-Man-(1-&gt;3)-[alpha-D-Man-(1-&gt;2)-alpha-D-Man-(1-&gt;6)]-alpha-D-Man-(1-&gt;6)]-beta-D-Man-(1-&gt;4)-beta-D-GlcNAc-(1-&gt;4)-alpha-D-GlcNAc-diphospho-di-trans,poly-cis-dolichol + a di-trans,poly-cis-dolichyl phosphate + H(+)</text>
        <dbReference type="Rhea" id="RHEA:31307"/>
        <dbReference type="Rhea" id="RHEA-COMP:19498"/>
        <dbReference type="Rhea" id="RHEA-COMP:19502"/>
        <dbReference type="Rhea" id="RHEA-COMP:19521"/>
        <dbReference type="Rhea" id="RHEA-COMP:19522"/>
        <dbReference type="ChEBI" id="CHEBI:15378"/>
        <dbReference type="ChEBI" id="CHEBI:57525"/>
        <dbReference type="ChEBI" id="CHEBI:57683"/>
        <dbReference type="ChEBI" id="CHEBI:132521"/>
        <dbReference type="ChEBI" id="CHEBI:132522"/>
        <dbReference type="EC" id="2.4.1.265"/>
    </reaction>
    <physiologicalReaction direction="left-to-right" evidence="10">
        <dbReference type="Rhea" id="RHEA:31308"/>
    </physiologicalReaction>
</comment>
<evidence type="ECO:0000256" key="9">
    <source>
        <dbReference type="ARBA" id="ARBA00023136"/>
    </source>
</evidence>
<protein>
    <recommendedName>
        <fullName evidence="11">Alpha-1,3-glucosyltransferase</fullName>
        <ecNumber evidence="11">2.4.1.-</ecNumber>
    </recommendedName>
</protein>
<keyword evidence="7 11" id="KW-0256">Endoplasmic reticulum</keyword>
<dbReference type="AlphaFoldDB" id="A0A1Y2FQJ4"/>
<comment type="subcellular location">
    <subcellularLocation>
        <location evidence="1 11">Endoplasmic reticulum membrane</location>
        <topology evidence="1 11">Multi-pass membrane protein</topology>
    </subcellularLocation>
</comment>
<dbReference type="InterPro" id="IPR004856">
    <property type="entry name" value="Glyco_trans_ALG6/ALG8"/>
</dbReference>
<feature type="transmembrane region" description="Helical" evidence="11">
    <location>
        <begin position="164"/>
        <end position="192"/>
    </location>
</feature>
<feature type="transmembrane region" description="Helical" evidence="11">
    <location>
        <begin position="122"/>
        <end position="144"/>
    </location>
</feature>
<feature type="transmembrane region" description="Helical" evidence="11">
    <location>
        <begin position="212"/>
        <end position="231"/>
    </location>
</feature>
<gene>
    <name evidence="12" type="ORF">BCR37DRAFT_343652</name>
</gene>
<evidence type="ECO:0000256" key="3">
    <source>
        <dbReference type="ARBA" id="ARBA00008715"/>
    </source>
</evidence>
<dbReference type="EMBL" id="MCFI01000003">
    <property type="protein sequence ID" value="ORY86250.1"/>
    <property type="molecule type" value="Genomic_DNA"/>
</dbReference>
<dbReference type="Proteomes" id="UP000193685">
    <property type="component" value="Unassembled WGS sequence"/>
</dbReference>
<keyword evidence="8 11" id="KW-1133">Transmembrane helix</keyword>
<evidence type="ECO:0000256" key="5">
    <source>
        <dbReference type="ARBA" id="ARBA00022679"/>
    </source>
</evidence>
<keyword evidence="5 11" id="KW-0808">Transferase</keyword>
<evidence type="ECO:0000256" key="7">
    <source>
        <dbReference type="ARBA" id="ARBA00022824"/>
    </source>
</evidence>
<evidence type="ECO:0000256" key="2">
    <source>
        <dbReference type="ARBA" id="ARBA00004922"/>
    </source>
</evidence>
<name>A0A1Y2FQJ4_PROLT</name>
<accession>A0A1Y2FQJ4</accession>
<dbReference type="Pfam" id="PF03155">
    <property type="entry name" value="Alg6_Alg8"/>
    <property type="match status" value="1"/>
</dbReference>
<feature type="transmembrane region" description="Helical" evidence="11">
    <location>
        <begin position="92"/>
        <end position="110"/>
    </location>
</feature>
<evidence type="ECO:0000256" key="8">
    <source>
        <dbReference type="ARBA" id="ARBA00022989"/>
    </source>
</evidence>